<evidence type="ECO:0000313" key="7">
    <source>
        <dbReference type="Proteomes" id="UP001461498"/>
    </source>
</evidence>
<evidence type="ECO:0000256" key="4">
    <source>
        <dbReference type="ARBA" id="ARBA00034121"/>
    </source>
</evidence>
<feature type="chain" id="PRO_5043934579" evidence="5">
    <location>
        <begin position="19"/>
        <end position="190"/>
    </location>
</feature>
<organism evidence="6 7">
    <name type="scientific">Rhynocoris fuscipes</name>
    <dbReference type="NCBI Taxonomy" id="488301"/>
    <lineage>
        <taxon>Eukaryota</taxon>
        <taxon>Metazoa</taxon>
        <taxon>Ecdysozoa</taxon>
        <taxon>Arthropoda</taxon>
        <taxon>Hexapoda</taxon>
        <taxon>Insecta</taxon>
        <taxon>Pterygota</taxon>
        <taxon>Neoptera</taxon>
        <taxon>Paraneoptera</taxon>
        <taxon>Hemiptera</taxon>
        <taxon>Heteroptera</taxon>
        <taxon>Panheteroptera</taxon>
        <taxon>Cimicomorpha</taxon>
        <taxon>Reduviidae</taxon>
        <taxon>Harpactorinae</taxon>
        <taxon>Harpactorini</taxon>
        <taxon>Rhynocoris</taxon>
    </lineage>
</organism>
<accession>A0AAW1CZ69</accession>
<evidence type="ECO:0000256" key="3">
    <source>
        <dbReference type="ARBA" id="ARBA00022729"/>
    </source>
</evidence>
<dbReference type="GO" id="GO:0000302">
    <property type="term" value="P:response to reactive oxygen species"/>
    <property type="evidence" value="ECO:0007669"/>
    <property type="project" value="TreeGrafter"/>
</dbReference>
<dbReference type="GO" id="GO:0006629">
    <property type="term" value="P:lipid metabolic process"/>
    <property type="evidence" value="ECO:0007669"/>
    <property type="project" value="TreeGrafter"/>
</dbReference>
<dbReference type="Pfam" id="PF03973">
    <property type="entry name" value="Triabin"/>
    <property type="match status" value="1"/>
</dbReference>
<dbReference type="InterPro" id="IPR005657">
    <property type="entry name" value="Triabi/Procalin"/>
</dbReference>
<dbReference type="GO" id="GO:0030682">
    <property type="term" value="P:symbiont-mediated perturbation of host defenses"/>
    <property type="evidence" value="ECO:0007669"/>
    <property type="project" value="InterPro"/>
</dbReference>
<dbReference type="AlphaFoldDB" id="A0AAW1CZ69"/>
<dbReference type="Proteomes" id="UP001461498">
    <property type="component" value="Unassembled WGS sequence"/>
</dbReference>
<dbReference type="GO" id="GO:0005576">
    <property type="term" value="C:extracellular region"/>
    <property type="evidence" value="ECO:0007669"/>
    <property type="project" value="UniProtKB-SubCell"/>
</dbReference>
<reference evidence="6 7" key="1">
    <citation type="submission" date="2022-12" db="EMBL/GenBank/DDBJ databases">
        <title>Chromosome-level genome assembly of true bugs.</title>
        <authorList>
            <person name="Ma L."/>
            <person name="Li H."/>
        </authorList>
    </citation>
    <scope>NUCLEOTIDE SEQUENCE [LARGE SCALE GENOMIC DNA]</scope>
    <source>
        <strain evidence="6">Lab_2022b</strain>
    </source>
</reference>
<dbReference type="SUPFAM" id="SSF50814">
    <property type="entry name" value="Lipocalins"/>
    <property type="match status" value="1"/>
</dbReference>
<gene>
    <name evidence="6" type="ORF">O3M35_011724</name>
</gene>
<comment type="subcellular location">
    <subcellularLocation>
        <location evidence="1">Secreted</location>
    </subcellularLocation>
</comment>
<evidence type="ECO:0000313" key="6">
    <source>
        <dbReference type="EMBL" id="KAK9503078.1"/>
    </source>
</evidence>
<sequence>MYAISAFLLVAVVTLSSANPVQPHCKELPAKQNFNPNSFFKGTWYITHSSPKKENTACVSLKAEIVEKMAKIIYTVKEKSGTYRSKGNINLDLLSGYGKFETKLEPLEATKPGQPKFHLMNETVIDTDYENYAVVYSCFTDFDGPSIFNIISRNPNPDDINENVEKVLEKIEMKLSDFDSSKHLNCQKVE</sequence>
<protein>
    <submittedName>
        <fullName evidence="6">Uncharacterized protein</fullName>
    </submittedName>
</protein>
<evidence type="ECO:0000256" key="2">
    <source>
        <dbReference type="ARBA" id="ARBA00022525"/>
    </source>
</evidence>
<name>A0AAW1CZ69_9HEMI</name>
<dbReference type="Gene3D" id="2.40.128.20">
    <property type="match status" value="1"/>
</dbReference>
<evidence type="ECO:0000256" key="1">
    <source>
        <dbReference type="ARBA" id="ARBA00004613"/>
    </source>
</evidence>
<evidence type="ECO:0000256" key="5">
    <source>
        <dbReference type="SAM" id="SignalP"/>
    </source>
</evidence>
<comment type="similarity">
    <text evidence="4">Belongs to the calycin superfamily. Triabin family.</text>
</comment>
<dbReference type="EMBL" id="JAPXFL010000008">
    <property type="protein sequence ID" value="KAK9503078.1"/>
    <property type="molecule type" value="Genomic_DNA"/>
</dbReference>
<keyword evidence="3 5" id="KW-0732">Signal</keyword>
<keyword evidence="7" id="KW-1185">Reference proteome</keyword>
<proteinExistence type="inferred from homology"/>
<keyword evidence="2" id="KW-0964">Secreted</keyword>
<dbReference type="PANTHER" id="PTHR10612">
    <property type="entry name" value="APOLIPOPROTEIN D"/>
    <property type="match status" value="1"/>
</dbReference>
<comment type="caution">
    <text evidence="6">The sequence shown here is derived from an EMBL/GenBank/DDBJ whole genome shotgun (WGS) entry which is preliminary data.</text>
</comment>
<dbReference type="InterPro" id="IPR012674">
    <property type="entry name" value="Calycin"/>
</dbReference>
<dbReference type="PANTHER" id="PTHR10612:SF34">
    <property type="entry name" value="APOLIPOPROTEIN D"/>
    <property type="match status" value="1"/>
</dbReference>
<feature type="signal peptide" evidence="5">
    <location>
        <begin position="1"/>
        <end position="18"/>
    </location>
</feature>
<dbReference type="GO" id="GO:0005737">
    <property type="term" value="C:cytoplasm"/>
    <property type="evidence" value="ECO:0007669"/>
    <property type="project" value="TreeGrafter"/>
</dbReference>